<protein>
    <submittedName>
        <fullName evidence="6">DUF1232 domain-containing protein</fullName>
    </submittedName>
</protein>
<keyword evidence="2" id="KW-0812">Transmembrane</keyword>
<dbReference type="EMBL" id="CP146284">
    <property type="protein sequence ID" value="WWV65520.1"/>
    <property type="molecule type" value="Genomic_DNA"/>
</dbReference>
<dbReference type="Proteomes" id="UP001320603">
    <property type="component" value="Chromosome"/>
</dbReference>
<gene>
    <name evidence="6" type="ORF">NEE14_010980</name>
</gene>
<keyword evidence="7" id="KW-1185">Reference proteome</keyword>
<accession>A0ABZ2IHL8</accession>
<name>A0ABZ2IHL8_9BACT</name>
<comment type="subcellular location">
    <subcellularLocation>
        <location evidence="1">Endomembrane system</location>
        <topology evidence="1">Multi-pass membrane protein</topology>
    </subcellularLocation>
</comment>
<evidence type="ECO:0000256" key="2">
    <source>
        <dbReference type="ARBA" id="ARBA00022692"/>
    </source>
</evidence>
<sequence>MDKNEVIRIFKKDWLSKADDYVHTPKKLQFLIPEIKNYVCKNGIKDAKGEITLIISYIRDISTGKYSDYNGKSLLMLVAGMIYLLTPLDIVPDVLPLVGFADDAAVITWLFKEFREELDHYRNKNI</sequence>
<reference evidence="6 7" key="1">
    <citation type="submission" date="2024-02" db="EMBL/GenBank/DDBJ databases">
        <title>Whole genome sequencing of Parabacteroides sp. AD58.</title>
        <authorList>
            <person name="Chaplin A.V."/>
            <person name="Pikina A.P."/>
            <person name="Sokolova S.R."/>
            <person name="Korostin D.O."/>
            <person name="Efimov B.A."/>
        </authorList>
    </citation>
    <scope>NUCLEOTIDE SEQUENCE [LARGE SCALE GENOMIC DNA]</scope>
    <source>
        <strain evidence="6 7">AD58</strain>
    </source>
</reference>
<evidence type="ECO:0000256" key="3">
    <source>
        <dbReference type="ARBA" id="ARBA00022989"/>
    </source>
</evidence>
<evidence type="ECO:0000256" key="4">
    <source>
        <dbReference type="ARBA" id="ARBA00023136"/>
    </source>
</evidence>
<evidence type="ECO:0000256" key="1">
    <source>
        <dbReference type="ARBA" id="ARBA00004127"/>
    </source>
</evidence>
<evidence type="ECO:0000313" key="7">
    <source>
        <dbReference type="Proteomes" id="UP001320603"/>
    </source>
</evidence>
<organism evidence="6 7">
    <name type="scientific">Parabacteroides absconsus</name>
    <dbReference type="NCBI Taxonomy" id="2951805"/>
    <lineage>
        <taxon>Bacteria</taxon>
        <taxon>Pseudomonadati</taxon>
        <taxon>Bacteroidota</taxon>
        <taxon>Bacteroidia</taxon>
        <taxon>Bacteroidales</taxon>
        <taxon>Tannerellaceae</taxon>
        <taxon>Parabacteroides</taxon>
    </lineage>
</organism>
<dbReference type="Pfam" id="PF06803">
    <property type="entry name" value="DUF1232"/>
    <property type="match status" value="1"/>
</dbReference>
<dbReference type="RefSeq" id="WP_251967856.1">
    <property type="nucleotide sequence ID" value="NZ_CP146284.1"/>
</dbReference>
<proteinExistence type="predicted"/>
<evidence type="ECO:0000259" key="5">
    <source>
        <dbReference type="Pfam" id="PF06803"/>
    </source>
</evidence>
<feature type="domain" description="DUF1232" evidence="5">
    <location>
        <begin position="74"/>
        <end position="109"/>
    </location>
</feature>
<keyword evidence="3" id="KW-1133">Transmembrane helix</keyword>
<dbReference type="InterPro" id="IPR010652">
    <property type="entry name" value="DUF1232"/>
</dbReference>
<keyword evidence="4" id="KW-0472">Membrane</keyword>
<evidence type="ECO:0000313" key="6">
    <source>
        <dbReference type="EMBL" id="WWV65520.1"/>
    </source>
</evidence>